<sequence length="101" mass="11479">MEKRKASGSNASLCQKLYNVFLPTIKPLRRLTFRKQEIQPPAATPAVPLAEEGHLIMIQNLERPADEKQRRNYSLHERADNFIARTRLKIRSGSTIGRPAA</sequence>
<evidence type="ECO:0000313" key="1">
    <source>
        <dbReference type="EMBL" id="KAK8947009.1"/>
    </source>
</evidence>
<organism evidence="1 2">
    <name type="scientific">Platanthera zijinensis</name>
    <dbReference type="NCBI Taxonomy" id="2320716"/>
    <lineage>
        <taxon>Eukaryota</taxon>
        <taxon>Viridiplantae</taxon>
        <taxon>Streptophyta</taxon>
        <taxon>Embryophyta</taxon>
        <taxon>Tracheophyta</taxon>
        <taxon>Spermatophyta</taxon>
        <taxon>Magnoliopsida</taxon>
        <taxon>Liliopsida</taxon>
        <taxon>Asparagales</taxon>
        <taxon>Orchidaceae</taxon>
        <taxon>Orchidoideae</taxon>
        <taxon>Orchideae</taxon>
        <taxon>Orchidinae</taxon>
        <taxon>Platanthera</taxon>
    </lineage>
</organism>
<keyword evidence="2" id="KW-1185">Reference proteome</keyword>
<gene>
    <name evidence="1" type="ORF">KSP39_PZI007320</name>
</gene>
<dbReference type="Proteomes" id="UP001418222">
    <property type="component" value="Unassembled WGS sequence"/>
</dbReference>
<comment type="caution">
    <text evidence="1">The sequence shown here is derived from an EMBL/GenBank/DDBJ whole genome shotgun (WGS) entry which is preliminary data.</text>
</comment>
<dbReference type="EMBL" id="JBBWWQ010000005">
    <property type="protein sequence ID" value="KAK8947009.1"/>
    <property type="molecule type" value="Genomic_DNA"/>
</dbReference>
<proteinExistence type="predicted"/>
<reference evidence="1 2" key="1">
    <citation type="journal article" date="2022" name="Nat. Plants">
        <title>Genomes of leafy and leafless Platanthera orchids illuminate the evolution of mycoheterotrophy.</title>
        <authorList>
            <person name="Li M.H."/>
            <person name="Liu K.W."/>
            <person name="Li Z."/>
            <person name="Lu H.C."/>
            <person name="Ye Q.L."/>
            <person name="Zhang D."/>
            <person name="Wang J.Y."/>
            <person name="Li Y.F."/>
            <person name="Zhong Z.M."/>
            <person name="Liu X."/>
            <person name="Yu X."/>
            <person name="Liu D.K."/>
            <person name="Tu X.D."/>
            <person name="Liu B."/>
            <person name="Hao Y."/>
            <person name="Liao X.Y."/>
            <person name="Jiang Y.T."/>
            <person name="Sun W.H."/>
            <person name="Chen J."/>
            <person name="Chen Y.Q."/>
            <person name="Ai Y."/>
            <person name="Zhai J.W."/>
            <person name="Wu S.S."/>
            <person name="Zhou Z."/>
            <person name="Hsiao Y.Y."/>
            <person name="Wu W.L."/>
            <person name="Chen Y.Y."/>
            <person name="Lin Y.F."/>
            <person name="Hsu J.L."/>
            <person name="Li C.Y."/>
            <person name="Wang Z.W."/>
            <person name="Zhao X."/>
            <person name="Zhong W.Y."/>
            <person name="Ma X.K."/>
            <person name="Ma L."/>
            <person name="Huang J."/>
            <person name="Chen G.Z."/>
            <person name="Huang M.Z."/>
            <person name="Huang L."/>
            <person name="Peng D.H."/>
            <person name="Luo Y.B."/>
            <person name="Zou S.Q."/>
            <person name="Chen S.P."/>
            <person name="Lan S."/>
            <person name="Tsai W.C."/>
            <person name="Van de Peer Y."/>
            <person name="Liu Z.J."/>
        </authorList>
    </citation>
    <scope>NUCLEOTIDE SEQUENCE [LARGE SCALE GENOMIC DNA]</scope>
    <source>
        <strain evidence="1">Lor287</strain>
    </source>
</reference>
<name>A0AAP0BPV4_9ASPA</name>
<accession>A0AAP0BPV4</accession>
<dbReference type="AlphaFoldDB" id="A0AAP0BPV4"/>
<protein>
    <submittedName>
        <fullName evidence="1">Uncharacterized protein</fullName>
    </submittedName>
</protein>
<evidence type="ECO:0000313" key="2">
    <source>
        <dbReference type="Proteomes" id="UP001418222"/>
    </source>
</evidence>